<dbReference type="Gene3D" id="1.10.443.10">
    <property type="entry name" value="Intergrase catalytic core"/>
    <property type="match status" value="1"/>
</dbReference>
<gene>
    <name evidence="9" type="ORF">V7x_20510</name>
</gene>
<comment type="caution">
    <text evidence="9">The sequence shown here is derived from an EMBL/GenBank/DDBJ whole genome shotgun (WGS) entry which is preliminary data.</text>
</comment>
<comment type="similarity">
    <text evidence="1">Belongs to the 'phage' integrase family.</text>
</comment>
<feature type="domain" description="Tyr recombinase" evidence="7">
    <location>
        <begin position="180"/>
        <end position="413"/>
    </location>
</feature>
<evidence type="ECO:0000256" key="5">
    <source>
        <dbReference type="PROSITE-ProRule" id="PRU01248"/>
    </source>
</evidence>
<dbReference type="InterPro" id="IPR050090">
    <property type="entry name" value="Tyrosine_recombinase_XerCD"/>
</dbReference>
<sequence>MPRLTRTVPKYSLHKASGQAIVRFAGRMHYLGPFGSDESRDAYDRKIAEFLSAGRNADSVNVEAESYCIAHLVKGFLLFASGYYVKDGKATAELNAYRVVLRTLRRLYGTYPVDEFGPRKLKACRQEWLDRGLARSTINRHQRRLVRVFKWGVSEERVLPETWNALRSVEGLRKGRSTAAEPVPVAPVAMDQIVQTMPHLSSIVRDMIRMQLLTGMRPGEVCKLTPAAIDRTNEVWEFVVGGHKTEHHGRERIVFIGPQAKAIIGPYLFRDPNSHCFSPAESMEIHRATRESNRKTPASCGNARGRKRDPRRGPGTRLPRSYFTSGTYGQAVKRACAKAWPAPEEIQKQGKEAIVAWDKQHRWTPNQIRHTRATEIRREYGLEAAQVILGHASADVTQIYAERDMNRAREITRQIG</sequence>
<dbReference type="InterPro" id="IPR013762">
    <property type="entry name" value="Integrase-like_cat_sf"/>
</dbReference>
<dbReference type="PANTHER" id="PTHR30349">
    <property type="entry name" value="PHAGE INTEGRASE-RELATED"/>
    <property type="match status" value="1"/>
</dbReference>
<protein>
    <submittedName>
        <fullName evidence="9">Site-specific tyrosine recombinase XerC</fullName>
    </submittedName>
</protein>
<dbReference type="Pfam" id="PF00589">
    <property type="entry name" value="Phage_integrase"/>
    <property type="match status" value="1"/>
</dbReference>
<dbReference type="OrthoDB" id="254233at2"/>
<dbReference type="PANTHER" id="PTHR30349:SF64">
    <property type="entry name" value="PROPHAGE INTEGRASE INTD-RELATED"/>
    <property type="match status" value="1"/>
</dbReference>
<dbReference type="PROSITE" id="PS51898">
    <property type="entry name" value="TYR_RECOMBINASE"/>
    <property type="match status" value="1"/>
</dbReference>
<dbReference type="AlphaFoldDB" id="A0A5C6FXX2"/>
<keyword evidence="3 5" id="KW-0238">DNA-binding</keyword>
<dbReference type="InterPro" id="IPR002104">
    <property type="entry name" value="Integrase_catalytic"/>
</dbReference>
<keyword evidence="2" id="KW-0229">DNA integration</keyword>
<dbReference type="SUPFAM" id="SSF56349">
    <property type="entry name" value="DNA breaking-rejoining enzymes"/>
    <property type="match status" value="1"/>
</dbReference>
<proteinExistence type="inferred from homology"/>
<evidence type="ECO:0000256" key="4">
    <source>
        <dbReference type="ARBA" id="ARBA00023172"/>
    </source>
</evidence>
<dbReference type="CDD" id="cd00397">
    <property type="entry name" value="DNA_BRE_C"/>
    <property type="match status" value="1"/>
</dbReference>
<keyword evidence="4" id="KW-0233">DNA recombination</keyword>
<dbReference type="Gene3D" id="1.10.150.130">
    <property type="match status" value="1"/>
</dbReference>
<dbReference type="InterPro" id="IPR044068">
    <property type="entry name" value="CB"/>
</dbReference>
<feature type="region of interest" description="Disordered" evidence="6">
    <location>
        <begin position="288"/>
        <end position="323"/>
    </location>
</feature>
<dbReference type="GO" id="GO:0015074">
    <property type="term" value="P:DNA integration"/>
    <property type="evidence" value="ECO:0007669"/>
    <property type="project" value="UniProtKB-KW"/>
</dbReference>
<evidence type="ECO:0000256" key="1">
    <source>
        <dbReference type="ARBA" id="ARBA00008857"/>
    </source>
</evidence>
<feature type="domain" description="Core-binding (CB)" evidence="8">
    <location>
        <begin position="67"/>
        <end position="153"/>
    </location>
</feature>
<dbReference type="GO" id="GO:0003677">
    <property type="term" value="F:DNA binding"/>
    <property type="evidence" value="ECO:0007669"/>
    <property type="project" value="UniProtKB-UniRule"/>
</dbReference>
<dbReference type="GO" id="GO:0006310">
    <property type="term" value="P:DNA recombination"/>
    <property type="evidence" value="ECO:0007669"/>
    <property type="project" value="UniProtKB-KW"/>
</dbReference>
<accession>A0A5C6FXX2</accession>
<organism evidence="9 10">
    <name type="scientific">Crateriforma conspicua</name>
    <dbReference type="NCBI Taxonomy" id="2527996"/>
    <lineage>
        <taxon>Bacteria</taxon>
        <taxon>Pseudomonadati</taxon>
        <taxon>Planctomycetota</taxon>
        <taxon>Planctomycetia</taxon>
        <taxon>Planctomycetales</taxon>
        <taxon>Planctomycetaceae</taxon>
        <taxon>Crateriforma</taxon>
    </lineage>
</organism>
<reference evidence="9 10" key="1">
    <citation type="submission" date="2019-02" db="EMBL/GenBank/DDBJ databases">
        <title>Deep-cultivation of Planctomycetes and their phenomic and genomic characterization uncovers novel biology.</title>
        <authorList>
            <person name="Wiegand S."/>
            <person name="Jogler M."/>
            <person name="Boedeker C."/>
            <person name="Pinto D."/>
            <person name="Vollmers J."/>
            <person name="Rivas-Marin E."/>
            <person name="Kohn T."/>
            <person name="Peeters S.H."/>
            <person name="Heuer A."/>
            <person name="Rast P."/>
            <person name="Oberbeckmann S."/>
            <person name="Bunk B."/>
            <person name="Jeske O."/>
            <person name="Meyerdierks A."/>
            <person name="Storesund J.E."/>
            <person name="Kallscheuer N."/>
            <person name="Luecker S."/>
            <person name="Lage O.M."/>
            <person name="Pohl T."/>
            <person name="Merkel B.J."/>
            <person name="Hornburger P."/>
            <person name="Mueller R.-W."/>
            <person name="Bruemmer F."/>
            <person name="Labrenz M."/>
            <person name="Spormann A.M."/>
            <person name="Op Den Camp H."/>
            <person name="Overmann J."/>
            <person name="Amann R."/>
            <person name="Jetten M.S.M."/>
            <person name="Mascher T."/>
            <person name="Medema M.H."/>
            <person name="Devos D.P."/>
            <person name="Kaster A.-K."/>
            <person name="Ovreas L."/>
            <person name="Rohde M."/>
            <person name="Galperin M.Y."/>
            <person name="Jogler C."/>
        </authorList>
    </citation>
    <scope>NUCLEOTIDE SEQUENCE [LARGE SCALE GENOMIC DNA]</scope>
    <source>
        <strain evidence="9 10">V7</strain>
    </source>
</reference>
<dbReference type="PROSITE" id="PS51900">
    <property type="entry name" value="CB"/>
    <property type="match status" value="1"/>
</dbReference>
<dbReference type="InterPro" id="IPR010998">
    <property type="entry name" value="Integrase_recombinase_N"/>
</dbReference>
<evidence type="ECO:0000313" key="10">
    <source>
        <dbReference type="Proteomes" id="UP000316476"/>
    </source>
</evidence>
<dbReference type="Proteomes" id="UP000316476">
    <property type="component" value="Unassembled WGS sequence"/>
</dbReference>
<dbReference type="InterPro" id="IPR011010">
    <property type="entry name" value="DNA_brk_join_enz"/>
</dbReference>
<evidence type="ECO:0000259" key="8">
    <source>
        <dbReference type="PROSITE" id="PS51900"/>
    </source>
</evidence>
<dbReference type="RefSeq" id="WP_146413111.1">
    <property type="nucleotide sequence ID" value="NZ_SJPZ01000001.1"/>
</dbReference>
<evidence type="ECO:0000256" key="3">
    <source>
        <dbReference type="ARBA" id="ARBA00023125"/>
    </source>
</evidence>
<evidence type="ECO:0000259" key="7">
    <source>
        <dbReference type="PROSITE" id="PS51898"/>
    </source>
</evidence>
<dbReference type="EMBL" id="SJPZ01000001">
    <property type="protein sequence ID" value="TWU66485.1"/>
    <property type="molecule type" value="Genomic_DNA"/>
</dbReference>
<evidence type="ECO:0000256" key="2">
    <source>
        <dbReference type="ARBA" id="ARBA00022908"/>
    </source>
</evidence>
<name>A0A5C6FXX2_9PLAN</name>
<evidence type="ECO:0000313" key="9">
    <source>
        <dbReference type="EMBL" id="TWU66485.1"/>
    </source>
</evidence>
<evidence type="ECO:0000256" key="6">
    <source>
        <dbReference type="SAM" id="MobiDB-lite"/>
    </source>
</evidence>